<dbReference type="PANTHER" id="PTHR13357">
    <property type="entry name" value="SH3 ADAPTER PROTEIN SPIN90 NCK INTERACTING PROTEIN WITH SH3 DOMAIN"/>
    <property type="match status" value="1"/>
</dbReference>
<feature type="domain" description="SPIN90/Ldb17 leucine-rich" evidence="1">
    <location>
        <begin position="165"/>
        <end position="284"/>
    </location>
</feature>
<name>F0W7Q5_9STRA</name>
<evidence type="ECO:0000259" key="1">
    <source>
        <dbReference type="Pfam" id="PF09431"/>
    </source>
</evidence>
<protein>
    <submittedName>
        <fullName evidence="2">Uncharacterized protein AlNc14C31G2859</fullName>
    </submittedName>
</protein>
<sequence length="333" mass="37625">MLMDSPIIDREDIERLEEAENVLSSTDTDAFKKTIAVLWQLVLDVICTSLSVRIRAAALLTRAQNNSNRQEISLSSIRNVRSVISTSIQVLTELSPHLDAESDLIQYWFLFLSTTIIHLDPAMCGVFFSLAMYPRLLTLLIENLCGTCNKVVASLSFCLAIFHSHEQMCQIEMLSPLITKVEGREYIGSALLHALNFCGRPCPEIYKSHLRYTIQLLIHILSDEQMSSSLLFVNDIKILIEILLRECVDASWDDIGLVYYLKLLDPILQSAQFLAAEKYRRDEILVMLQCIAHRASVKLKEAPEGSFSADDTITRSMLECSQSALLKHINVLD</sequence>
<dbReference type="Pfam" id="PF09431">
    <property type="entry name" value="SPIN90_LRD"/>
    <property type="match status" value="1"/>
</dbReference>
<reference evidence="2" key="2">
    <citation type="submission" date="2011-02" db="EMBL/GenBank/DDBJ databases">
        <authorList>
            <person name="MacLean D."/>
        </authorList>
    </citation>
    <scope>NUCLEOTIDE SEQUENCE</scope>
</reference>
<dbReference type="InterPro" id="IPR030125">
    <property type="entry name" value="SPIN90/Ldb17"/>
</dbReference>
<proteinExistence type="predicted"/>
<dbReference type="GO" id="GO:0006897">
    <property type="term" value="P:endocytosis"/>
    <property type="evidence" value="ECO:0007669"/>
    <property type="project" value="TreeGrafter"/>
</dbReference>
<dbReference type="AlphaFoldDB" id="F0W7Q5"/>
<gene>
    <name evidence="2" type="primary">AlNc14C31G2859</name>
    <name evidence="2" type="ORF">ALNC14_032990</name>
</gene>
<accession>F0W7Q5</accession>
<dbReference type="PANTHER" id="PTHR13357:SF1">
    <property type="entry name" value="NCK-INTERACTING PROTEIN WITH SH3 DOMAIN"/>
    <property type="match status" value="1"/>
</dbReference>
<evidence type="ECO:0000313" key="2">
    <source>
        <dbReference type="EMBL" id="CCA17156.1"/>
    </source>
</evidence>
<dbReference type="GO" id="GO:0071933">
    <property type="term" value="F:Arp2/3 complex binding"/>
    <property type="evidence" value="ECO:0007669"/>
    <property type="project" value="TreeGrafter"/>
</dbReference>
<dbReference type="EMBL" id="FR824076">
    <property type="protein sequence ID" value="CCA17156.1"/>
    <property type="molecule type" value="Genomic_DNA"/>
</dbReference>
<dbReference type="HOGENOM" id="CLU_066993_0_0_1"/>
<organism evidence="2">
    <name type="scientific">Albugo laibachii Nc14</name>
    <dbReference type="NCBI Taxonomy" id="890382"/>
    <lineage>
        <taxon>Eukaryota</taxon>
        <taxon>Sar</taxon>
        <taxon>Stramenopiles</taxon>
        <taxon>Oomycota</taxon>
        <taxon>Peronosporomycetes</taxon>
        <taxon>Albuginales</taxon>
        <taxon>Albuginaceae</taxon>
        <taxon>Albugo</taxon>
    </lineage>
</organism>
<dbReference type="InterPro" id="IPR018556">
    <property type="entry name" value="SPIN90/Ldb17_LRD"/>
</dbReference>
<reference evidence="2" key="1">
    <citation type="journal article" date="2011" name="PLoS Biol.">
        <title>Gene gain and loss during evolution of obligate parasitism in the white rust pathogen of Arabidopsis thaliana.</title>
        <authorList>
            <person name="Kemen E."/>
            <person name="Gardiner A."/>
            <person name="Schultz-Larsen T."/>
            <person name="Kemen A.C."/>
            <person name="Balmuth A.L."/>
            <person name="Robert-Seilaniantz A."/>
            <person name="Bailey K."/>
            <person name="Holub E."/>
            <person name="Studholme D.J."/>
            <person name="Maclean D."/>
            <person name="Jones J.D."/>
        </authorList>
    </citation>
    <scope>NUCLEOTIDE SEQUENCE</scope>
</reference>